<dbReference type="PROSITE" id="PS50928">
    <property type="entry name" value="ABC_TM1"/>
    <property type="match status" value="2"/>
</dbReference>
<keyword evidence="4" id="KW-0997">Cell inner membrane</keyword>
<feature type="domain" description="ABC transmembrane type-1" evidence="9">
    <location>
        <begin position="66"/>
        <end position="271"/>
    </location>
</feature>
<feature type="transmembrane region" description="Helical" evidence="8">
    <location>
        <begin position="206"/>
        <end position="228"/>
    </location>
</feature>
<evidence type="ECO:0000256" key="2">
    <source>
        <dbReference type="ARBA" id="ARBA00022448"/>
    </source>
</evidence>
<accession>A0A179T4C1</accession>
<dbReference type="RefSeq" id="WP_066328875.1">
    <property type="nucleotide sequence ID" value="NZ_LWSG01000005.1"/>
</dbReference>
<comment type="similarity">
    <text evidence="8">Belongs to the binding-protein-dependent transport system permease family.</text>
</comment>
<comment type="caution">
    <text evidence="10">The sequence shown here is derived from an EMBL/GenBank/DDBJ whole genome shotgun (WGS) entry which is preliminary data.</text>
</comment>
<dbReference type="EMBL" id="LWSG01000005">
    <property type="protein sequence ID" value="OAS88198.1"/>
    <property type="molecule type" value="Genomic_DNA"/>
</dbReference>
<feature type="transmembrane region" description="Helical" evidence="8">
    <location>
        <begin position="106"/>
        <end position="125"/>
    </location>
</feature>
<dbReference type="CDD" id="cd06261">
    <property type="entry name" value="TM_PBP2"/>
    <property type="match status" value="2"/>
</dbReference>
<dbReference type="Proteomes" id="UP000078534">
    <property type="component" value="Unassembled WGS sequence"/>
</dbReference>
<dbReference type="PANTHER" id="PTHR43357">
    <property type="entry name" value="INNER MEMBRANE ABC TRANSPORTER PERMEASE PROTEIN YDCV"/>
    <property type="match status" value="1"/>
</dbReference>
<dbReference type="OrthoDB" id="9776648at2"/>
<feature type="transmembrane region" description="Helical" evidence="8">
    <location>
        <begin position="361"/>
        <end position="385"/>
    </location>
</feature>
<evidence type="ECO:0000256" key="7">
    <source>
        <dbReference type="ARBA" id="ARBA00023136"/>
    </source>
</evidence>
<dbReference type="Gene3D" id="1.10.3720.10">
    <property type="entry name" value="MetI-like"/>
    <property type="match status" value="2"/>
</dbReference>
<feature type="transmembrane region" description="Helical" evidence="8">
    <location>
        <begin position="302"/>
        <end position="327"/>
    </location>
</feature>
<feature type="transmembrane region" description="Helical" evidence="8">
    <location>
        <begin position="12"/>
        <end position="32"/>
    </location>
</feature>
<evidence type="ECO:0000256" key="6">
    <source>
        <dbReference type="ARBA" id="ARBA00022989"/>
    </source>
</evidence>
<feature type="transmembrane region" description="Helical" evidence="8">
    <location>
        <begin position="426"/>
        <end position="446"/>
    </location>
</feature>
<proteinExistence type="inferred from homology"/>
<feature type="transmembrane region" description="Helical" evidence="8">
    <location>
        <begin position="252"/>
        <end position="272"/>
    </location>
</feature>
<evidence type="ECO:0000256" key="1">
    <source>
        <dbReference type="ARBA" id="ARBA00004429"/>
    </source>
</evidence>
<keyword evidence="11" id="KW-1185">Reference proteome</keyword>
<evidence type="ECO:0000313" key="11">
    <source>
        <dbReference type="Proteomes" id="UP000078534"/>
    </source>
</evidence>
<dbReference type="STRING" id="152268.A6K24_17640"/>
<name>A0A179T4C1_9BACI</name>
<protein>
    <submittedName>
        <fullName evidence="10">Iron ABC transporter permease</fullName>
    </submittedName>
</protein>
<evidence type="ECO:0000256" key="5">
    <source>
        <dbReference type="ARBA" id="ARBA00022692"/>
    </source>
</evidence>
<dbReference type="GO" id="GO:0005886">
    <property type="term" value="C:plasma membrane"/>
    <property type="evidence" value="ECO:0007669"/>
    <property type="project" value="UniProtKB-SubCell"/>
</dbReference>
<evidence type="ECO:0000256" key="4">
    <source>
        <dbReference type="ARBA" id="ARBA00022519"/>
    </source>
</evidence>
<feature type="transmembrane region" description="Helical" evidence="8">
    <location>
        <begin position="66"/>
        <end position="94"/>
    </location>
</feature>
<keyword evidence="2 8" id="KW-0813">Transport</keyword>
<reference evidence="11" key="1">
    <citation type="submission" date="2016-04" db="EMBL/GenBank/DDBJ databases">
        <authorList>
            <person name="Lyu Z."/>
            <person name="Lyu W."/>
        </authorList>
    </citation>
    <scope>NUCLEOTIDE SEQUENCE [LARGE SCALE GENOMIC DNA]</scope>
    <source>
        <strain evidence="11">C44</strain>
    </source>
</reference>
<evidence type="ECO:0000313" key="10">
    <source>
        <dbReference type="EMBL" id="OAS88198.1"/>
    </source>
</evidence>
<dbReference type="AlphaFoldDB" id="A0A179T4C1"/>
<evidence type="ECO:0000259" key="9">
    <source>
        <dbReference type="PROSITE" id="PS50928"/>
    </source>
</evidence>
<sequence>MKILKNKTNKFNPVTIILSLFIMWFIFAFLVFPNVNTIYETFFGTGTFSLEPVQKLLGSERAVESILNSIILAIILVFTVNIIGVSLVLIIHYFDIKGSRIIKFSYYTTLIYSGVALNYGYKLVYGENSLLTKFLLQVNPNLNESWFSGLFAVAFVMTFACTSNHVLFLSSALKNVDYQTIEASKNLGASQITILKNVVLPTLKPTLFALTILTFLAGLAATSAPLVFGGDDFETITPMILTFANSSSSKDLATVLALILGIVTIIVLSFMLRSEEKGNYISISKTKTSLKKQKIENKTVNIIVHIAAYLLFIIYMMPVLTIIVYSLTDSLAISSGVINIDSLTFNNYLLTFSSVESLQPYLISLGYGLTASFLVVVFCLLCSYLMKKYQNRFTKWLDYLLMIPWFLPSTLIAVGLTVTFNKSQWVLFNQFLTGTLWLLLIGYIVANIPFTLRITKSAFFGINNEIDEAAKNLGANPFYTFVKVLLPIIIPSILGVFALNFIGILPDYDLTVFLYHPLYEPLGITIMNATGNSATADTKALSLVYTVILMVINTIILTLVYGNLSFNRRKNGGYE</sequence>
<gene>
    <name evidence="10" type="ORF">A6K24_17640</name>
</gene>
<dbReference type="GO" id="GO:0055085">
    <property type="term" value="P:transmembrane transport"/>
    <property type="evidence" value="ECO:0007669"/>
    <property type="project" value="InterPro"/>
</dbReference>
<feature type="transmembrane region" description="Helical" evidence="8">
    <location>
        <begin position="484"/>
        <end position="505"/>
    </location>
</feature>
<evidence type="ECO:0000256" key="8">
    <source>
        <dbReference type="RuleBase" id="RU363032"/>
    </source>
</evidence>
<dbReference type="PANTHER" id="PTHR43357:SF4">
    <property type="entry name" value="INNER MEMBRANE ABC TRANSPORTER PERMEASE PROTEIN YDCV"/>
    <property type="match status" value="1"/>
</dbReference>
<dbReference type="Pfam" id="PF00528">
    <property type="entry name" value="BPD_transp_1"/>
    <property type="match status" value="2"/>
</dbReference>
<dbReference type="SUPFAM" id="SSF161098">
    <property type="entry name" value="MetI-like"/>
    <property type="match status" value="2"/>
</dbReference>
<dbReference type="InterPro" id="IPR000515">
    <property type="entry name" value="MetI-like"/>
</dbReference>
<organism evidence="10 11">
    <name type="scientific">Metabacillus litoralis</name>
    <dbReference type="NCBI Taxonomy" id="152268"/>
    <lineage>
        <taxon>Bacteria</taxon>
        <taxon>Bacillati</taxon>
        <taxon>Bacillota</taxon>
        <taxon>Bacilli</taxon>
        <taxon>Bacillales</taxon>
        <taxon>Bacillaceae</taxon>
        <taxon>Metabacillus</taxon>
    </lineage>
</organism>
<feature type="domain" description="ABC transmembrane type-1" evidence="9">
    <location>
        <begin position="361"/>
        <end position="556"/>
    </location>
</feature>
<keyword evidence="6 8" id="KW-1133">Transmembrane helix</keyword>
<keyword evidence="5 8" id="KW-0812">Transmembrane</keyword>
<feature type="transmembrane region" description="Helical" evidence="8">
    <location>
        <begin position="397"/>
        <end position="420"/>
    </location>
</feature>
<evidence type="ECO:0000256" key="3">
    <source>
        <dbReference type="ARBA" id="ARBA00022475"/>
    </source>
</evidence>
<dbReference type="InterPro" id="IPR035906">
    <property type="entry name" value="MetI-like_sf"/>
</dbReference>
<comment type="subcellular location">
    <subcellularLocation>
        <location evidence="1">Cell inner membrane</location>
        <topology evidence="1">Multi-pass membrane protein</topology>
    </subcellularLocation>
    <subcellularLocation>
        <location evidence="8">Cell membrane</location>
        <topology evidence="8">Multi-pass membrane protein</topology>
    </subcellularLocation>
</comment>
<feature type="transmembrane region" description="Helical" evidence="8">
    <location>
        <begin position="540"/>
        <end position="561"/>
    </location>
</feature>
<feature type="transmembrane region" description="Helical" evidence="8">
    <location>
        <begin position="145"/>
        <end position="169"/>
    </location>
</feature>
<keyword evidence="3" id="KW-1003">Cell membrane</keyword>
<keyword evidence="7 8" id="KW-0472">Membrane</keyword>